<evidence type="ECO:0000313" key="2">
    <source>
        <dbReference type="EMBL" id="KAJ8341172.1"/>
    </source>
</evidence>
<keyword evidence="3" id="KW-1185">Reference proteome</keyword>
<evidence type="ECO:0000313" key="3">
    <source>
        <dbReference type="Proteomes" id="UP001152622"/>
    </source>
</evidence>
<proteinExistence type="predicted"/>
<feature type="region of interest" description="Disordered" evidence="1">
    <location>
        <begin position="54"/>
        <end position="74"/>
    </location>
</feature>
<name>A0A9Q1ELU9_SYNKA</name>
<gene>
    <name evidence="2" type="ORF">SKAU_G00334630</name>
</gene>
<evidence type="ECO:0000256" key="1">
    <source>
        <dbReference type="SAM" id="MobiDB-lite"/>
    </source>
</evidence>
<dbReference type="AlphaFoldDB" id="A0A9Q1ELU9"/>
<accession>A0A9Q1ELU9</accession>
<organism evidence="2 3">
    <name type="scientific">Synaphobranchus kaupii</name>
    <name type="common">Kaup's arrowtooth eel</name>
    <dbReference type="NCBI Taxonomy" id="118154"/>
    <lineage>
        <taxon>Eukaryota</taxon>
        <taxon>Metazoa</taxon>
        <taxon>Chordata</taxon>
        <taxon>Craniata</taxon>
        <taxon>Vertebrata</taxon>
        <taxon>Euteleostomi</taxon>
        <taxon>Actinopterygii</taxon>
        <taxon>Neopterygii</taxon>
        <taxon>Teleostei</taxon>
        <taxon>Anguilliformes</taxon>
        <taxon>Synaphobranchidae</taxon>
        <taxon>Synaphobranchus</taxon>
    </lineage>
</organism>
<reference evidence="2" key="1">
    <citation type="journal article" date="2023" name="Science">
        <title>Genome structures resolve the early diversification of teleost fishes.</title>
        <authorList>
            <person name="Parey E."/>
            <person name="Louis A."/>
            <person name="Montfort J."/>
            <person name="Bouchez O."/>
            <person name="Roques C."/>
            <person name="Iampietro C."/>
            <person name="Lluch J."/>
            <person name="Castinel A."/>
            <person name="Donnadieu C."/>
            <person name="Desvignes T."/>
            <person name="Floi Bucao C."/>
            <person name="Jouanno E."/>
            <person name="Wen M."/>
            <person name="Mejri S."/>
            <person name="Dirks R."/>
            <person name="Jansen H."/>
            <person name="Henkel C."/>
            <person name="Chen W.J."/>
            <person name="Zahm M."/>
            <person name="Cabau C."/>
            <person name="Klopp C."/>
            <person name="Thompson A.W."/>
            <person name="Robinson-Rechavi M."/>
            <person name="Braasch I."/>
            <person name="Lecointre G."/>
            <person name="Bobe J."/>
            <person name="Postlethwait J.H."/>
            <person name="Berthelot C."/>
            <person name="Roest Crollius H."/>
            <person name="Guiguen Y."/>
        </authorList>
    </citation>
    <scope>NUCLEOTIDE SEQUENCE</scope>
    <source>
        <strain evidence="2">WJC10195</strain>
    </source>
</reference>
<dbReference type="Proteomes" id="UP001152622">
    <property type="component" value="Chromosome 15"/>
</dbReference>
<sequence length="93" mass="9511">MIPSFNALNSHLKTGLSIVTVPKAQVTGDAVTSAGVTGLSASFGSLCSATLFTEETPQRPPESRSTSPFVFSPSPVCDGSERGYLTGGSQGKC</sequence>
<comment type="caution">
    <text evidence="2">The sequence shown here is derived from an EMBL/GenBank/DDBJ whole genome shotgun (WGS) entry which is preliminary data.</text>
</comment>
<protein>
    <submittedName>
        <fullName evidence="2">Uncharacterized protein</fullName>
    </submittedName>
</protein>
<dbReference type="EMBL" id="JAINUF010000015">
    <property type="protein sequence ID" value="KAJ8341172.1"/>
    <property type="molecule type" value="Genomic_DNA"/>
</dbReference>